<protein>
    <submittedName>
        <fullName evidence="2">DUF2232 domain-containing protein</fullName>
    </submittedName>
</protein>
<dbReference type="RefSeq" id="WP_268779003.1">
    <property type="nucleotide sequence ID" value="NZ_JAPRAT010000004.1"/>
</dbReference>
<reference evidence="2" key="1">
    <citation type="submission" date="2022-11" db="EMBL/GenBank/DDBJ databases">
        <title>WGS of Natronobacillus azotifigens 24KS-1, an anaerobic diazotrophic haloalkaliphile from soda-rich habitats.</title>
        <authorList>
            <person name="Sorokin D.Y."/>
            <person name="Merkel A.Y."/>
        </authorList>
    </citation>
    <scope>NUCLEOTIDE SEQUENCE</scope>
    <source>
        <strain evidence="2">24KS-1</strain>
    </source>
</reference>
<dbReference type="InterPro" id="IPR018710">
    <property type="entry name" value="DUF2232"/>
</dbReference>
<dbReference type="PANTHER" id="PTHR41324:SF1">
    <property type="entry name" value="DUF2232 DOMAIN-CONTAINING PROTEIN"/>
    <property type="match status" value="1"/>
</dbReference>
<feature type="transmembrane region" description="Helical" evidence="1">
    <location>
        <begin position="216"/>
        <end position="237"/>
    </location>
</feature>
<keyword evidence="1" id="KW-0472">Membrane</keyword>
<feature type="transmembrane region" description="Helical" evidence="1">
    <location>
        <begin position="243"/>
        <end position="269"/>
    </location>
</feature>
<evidence type="ECO:0000256" key="1">
    <source>
        <dbReference type="SAM" id="Phobius"/>
    </source>
</evidence>
<organism evidence="2 3">
    <name type="scientific">Natronobacillus azotifigens</name>
    <dbReference type="NCBI Taxonomy" id="472978"/>
    <lineage>
        <taxon>Bacteria</taxon>
        <taxon>Bacillati</taxon>
        <taxon>Bacillota</taxon>
        <taxon>Bacilli</taxon>
        <taxon>Bacillales</taxon>
        <taxon>Bacillaceae</taxon>
        <taxon>Natronobacillus</taxon>
    </lineage>
</organism>
<evidence type="ECO:0000313" key="2">
    <source>
        <dbReference type="EMBL" id="MCZ0702236.1"/>
    </source>
</evidence>
<keyword evidence="3" id="KW-1185">Reference proteome</keyword>
<gene>
    <name evidence="2" type="ORF">OWO01_03300</name>
</gene>
<keyword evidence="1" id="KW-0812">Transmembrane</keyword>
<name>A0A9J6RAA7_9BACI</name>
<proteinExistence type="predicted"/>
<comment type="caution">
    <text evidence="2">The sequence shown here is derived from an EMBL/GenBank/DDBJ whole genome shotgun (WGS) entry which is preliminary data.</text>
</comment>
<evidence type="ECO:0000313" key="3">
    <source>
        <dbReference type="Proteomes" id="UP001084197"/>
    </source>
</evidence>
<feature type="transmembrane region" description="Helical" evidence="1">
    <location>
        <begin position="57"/>
        <end position="84"/>
    </location>
</feature>
<dbReference type="PANTHER" id="PTHR41324">
    <property type="entry name" value="MEMBRANE PROTEIN-RELATED"/>
    <property type="match status" value="1"/>
</dbReference>
<dbReference type="AlphaFoldDB" id="A0A9J6RAA7"/>
<sequence length="318" mass="36152">MQQNHIHQIKEGVLLGLIYLILIALTLFIPAIELVTFVLLPVPVVIFTSRYGQKKALIFGLLIAITTLLFTVFIFLISLPLIFLSLLSGIMMGMAIYRQRHPYETWAQGTLGMAIGLVALFLLVETIAEVSFITQFQETVRESLASTQLMLESIGMPLTENELARWENSMLGIIDLLPTLFLVLSMGIAFVSQWVSYQIINRRSKRNLTFPPFHTFLLPKILLWLYFITIIVSWFNFGEQTMTAIIVINVSTFLGLLFSLQGFSLIVFYCKMKNKPKIVPILIIIFSIIILPVGLYLGRMLGIIDVGFMIRKKLTNRK</sequence>
<keyword evidence="1" id="KW-1133">Transmembrane helix</keyword>
<dbReference type="Proteomes" id="UP001084197">
    <property type="component" value="Unassembled WGS sequence"/>
</dbReference>
<dbReference type="EMBL" id="JAPRAT010000004">
    <property type="protein sequence ID" value="MCZ0702236.1"/>
    <property type="molecule type" value="Genomic_DNA"/>
</dbReference>
<dbReference type="Pfam" id="PF09991">
    <property type="entry name" value="DUF2232"/>
    <property type="match status" value="1"/>
</dbReference>
<feature type="transmembrane region" description="Helical" evidence="1">
    <location>
        <begin position="12"/>
        <end position="37"/>
    </location>
</feature>
<feature type="transmembrane region" description="Helical" evidence="1">
    <location>
        <begin position="281"/>
        <end position="304"/>
    </location>
</feature>
<feature type="transmembrane region" description="Helical" evidence="1">
    <location>
        <begin position="176"/>
        <end position="195"/>
    </location>
</feature>
<feature type="transmembrane region" description="Helical" evidence="1">
    <location>
        <begin position="105"/>
        <end position="124"/>
    </location>
</feature>
<accession>A0A9J6RAA7</accession>